<dbReference type="Gene3D" id="1.10.10.10">
    <property type="entry name" value="Winged helix-like DNA-binding domain superfamily/Winged helix DNA-binding domain"/>
    <property type="match status" value="1"/>
</dbReference>
<dbReference type="InterPro" id="IPR036390">
    <property type="entry name" value="WH_DNA-bd_sf"/>
</dbReference>
<proteinExistence type="predicted"/>
<dbReference type="SMART" id="SM00347">
    <property type="entry name" value="HTH_MARR"/>
    <property type="match status" value="1"/>
</dbReference>
<dbReference type="EMBL" id="OMOF01000124">
    <property type="protein sequence ID" value="SPF39544.1"/>
    <property type="molecule type" value="Genomic_DNA"/>
</dbReference>
<sequence length="147" mass="16373">MNHLLVSYPKLTSPCHCLNIRRASRAVTQFYETVLEPSDLKVTQYSLLRNLELVEPVTISELAKTMRIDRTTLNRNMKPLIDVGLIAVNSGDDPRSKHVVLTEAGRISLLKAGTLWCVAQASLKEYMGEAELATLEVLLSKLEALIP</sequence>
<feature type="domain" description="HTH marR-type" evidence="1">
    <location>
        <begin position="13"/>
        <end position="144"/>
    </location>
</feature>
<organism evidence="2 3">
    <name type="scientific">Candidatus Desulfosporosinus infrequens</name>
    <dbReference type="NCBI Taxonomy" id="2043169"/>
    <lineage>
        <taxon>Bacteria</taxon>
        <taxon>Bacillati</taxon>
        <taxon>Bacillota</taxon>
        <taxon>Clostridia</taxon>
        <taxon>Eubacteriales</taxon>
        <taxon>Desulfitobacteriaceae</taxon>
        <taxon>Desulfosporosinus</taxon>
    </lineage>
</organism>
<evidence type="ECO:0000259" key="1">
    <source>
        <dbReference type="PROSITE" id="PS50995"/>
    </source>
</evidence>
<dbReference type="InterPro" id="IPR000835">
    <property type="entry name" value="HTH_MarR-typ"/>
</dbReference>
<accession>A0A2U3KIR6</accession>
<dbReference type="GO" id="GO:0003700">
    <property type="term" value="F:DNA-binding transcription factor activity"/>
    <property type="evidence" value="ECO:0007669"/>
    <property type="project" value="InterPro"/>
</dbReference>
<dbReference type="PANTHER" id="PTHR33164">
    <property type="entry name" value="TRANSCRIPTIONAL REGULATOR, MARR FAMILY"/>
    <property type="match status" value="1"/>
</dbReference>
<gene>
    <name evidence="2" type="ORF">SBF1_210008</name>
</gene>
<dbReference type="AlphaFoldDB" id="A0A2U3KIR6"/>
<name>A0A2U3KIR6_9FIRM</name>
<dbReference type="Proteomes" id="UP000238916">
    <property type="component" value="Unassembled WGS sequence"/>
</dbReference>
<dbReference type="SUPFAM" id="SSF46785">
    <property type="entry name" value="Winged helix' DNA-binding domain"/>
    <property type="match status" value="1"/>
</dbReference>
<dbReference type="Pfam" id="PF12802">
    <property type="entry name" value="MarR_2"/>
    <property type="match status" value="1"/>
</dbReference>
<evidence type="ECO:0000313" key="2">
    <source>
        <dbReference type="EMBL" id="SPF39544.1"/>
    </source>
</evidence>
<dbReference type="PRINTS" id="PR00598">
    <property type="entry name" value="HTHMARR"/>
</dbReference>
<evidence type="ECO:0000313" key="3">
    <source>
        <dbReference type="Proteomes" id="UP000238916"/>
    </source>
</evidence>
<dbReference type="InterPro" id="IPR039422">
    <property type="entry name" value="MarR/SlyA-like"/>
</dbReference>
<dbReference type="OrthoDB" id="165131at2"/>
<dbReference type="GO" id="GO:0006950">
    <property type="term" value="P:response to stress"/>
    <property type="evidence" value="ECO:0007669"/>
    <property type="project" value="TreeGrafter"/>
</dbReference>
<dbReference type="PROSITE" id="PS50995">
    <property type="entry name" value="HTH_MARR_2"/>
    <property type="match status" value="1"/>
</dbReference>
<dbReference type="InterPro" id="IPR036388">
    <property type="entry name" value="WH-like_DNA-bd_sf"/>
</dbReference>
<protein>
    <submittedName>
        <fullName evidence="2">MarR family protein</fullName>
    </submittedName>
</protein>
<dbReference type="PANTHER" id="PTHR33164:SF105">
    <property type="entry name" value="TRANSCRIPTIONAL REPRESSOR PROTEIN-RELATED"/>
    <property type="match status" value="1"/>
</dbReference>
<reference evidence="3" key="1">
    <citation type="submission" date="2018-02" db="EMBL/GenBank/DDBJ databases">
        <authorList>
            <person name="Hausmann B."/>
        </authorList>
    </citation>
    <scope>NUCLEOTIDE SEQUENCE [LARGE SCALE GENOMIC DNA]</scope>
    <source>
        <strain evidence="3">Peat soil MAG SbF1</strain>
    </source>
</reference>